<dbReference type="EMBL" id="KV750864">
    <property type="protein sequence ID" value="OCL02863.1"/>
    <property type="molecule type" value="Genomic_DNA"/>
</dbReference>
<organism evidence="1 2">
    <name type="scientific">Glonium stellatum</name>
    <dbReference type="NCBI Taxonomy" id="574774"/>
    <lineage>
        <taxon>Eukaryota</taxon>
        <taxon>Fungi</taxon>
        <taxon>Dikarya</taxon>
        <taxon>Ascomycota</taxon>
        <taxon>Pezizomycotina</taxon>
        <taxon>Dothideomycetes</taxon>
        <taxon>Pleosporomycetidae</taxon>
        <taxon>Gloniales</taxon>
        <taxon>Gloniaceae</taxon>
        <taxon>Glonium</taxon>
    </lineage>
</organism>
<dbReference type="Proteomes" id="UP000250140">
    <property type="component" value="Unassembled WGS sequence"/>
</dbReference>
<name>A0A8E2ER68_9PEZI</name>
<dbReference type="Pfam" id="PF04672">
    <property type="entry name" value="Methyltransf_19"/>
    <property type="match status" value="1"/>
</dbReference>
<gene>
    <name evidence="1" type="ORF">AOQ84DRAFT_421437</name>
</gene>
<dbReference type="SUPFAM" id="SSF53335">
    <property type="entry name" value="S-adenosyl-L-methionine-dependent methyltransferases"/>
    <property type="match status" value="1"/>
</dbReference>
<reference evidence="1 2" key="1">
    <citation type="journal article" date="2016" name="Nat. Commun.">
        <title>Ectomycorrhizal ecology is imprinted in the genome of the dominant symbiotic fungus Cenococcum geophilum.</title>
        <authorList>
            <consortium name="DOE Joint Genome Institute"/>
            <person name="Peter M."/>
            <person name="Kohler A."/>
            <person name="Ohm R.A."/>
            <person name="Kuo A."/>
            <person name="Krutzmann J."/>
            <person name="Morin E."/>
            <person name="Arend M."/>
            <person name="Barry K.W."/>
            <person name="Binder M."/>
            <person name="Choi C."/>
            <person name="Clum A."/>
            <person name="Copeland A."/>
            <person name="Grisel N."/>
            <person name="Haridas S."/>
            <person name="Kipfer T."/>
            <person name="LaButti K."/>
            <person name="Lindquist E."/>
            <person name="Lipzen A."/>
            <person name="Maire R."/>
            <person name="Meier B."/>
            <person name="Mihaltcheva S."/>
            <person name="Molinier V."/>
            <person name="Murat C."/>
            <person name="Poggeler S."/>
            <person name="Quandt C.A."/>
            <person name="Sperisen C."/>
            <person name="Tritt A."/>
            <person name="Tisserant E."/>
            <person name="Crous P.W."/>
            <person name="Henrissat B."/>
            <person name="Nehls U."/>
            <person name="Egli S."/>
            <person name="Spatafora J.W."/>
            <person name="Grigoriev I.V."/>
            <person name="Martin F.M."/>
        </authorList>
    </citation>
    <scope>NUCLEOTIDE SEQUENCE [LARGE SCALE GENOMIC DNA]</scope>
    <source>
        <strain evidence="1 2">CBS 207.34</strain>
    </source>
</reference>
<evidence type="ECO:0000313" key="2">
    <source>
        <dbReference type="Proteomes" id="UP000250140"/>
    </source>
</evidence>
<keyword evidence="2" id="KW-1185">Reference proteome</keyword>
<dbReference type="PIRSF" id="PIRSF017393">
    <property type="entry name" value="MTase_SAV2177"/>
    <property type="match status" value="1"/>
</dbReference>
<sequence length="273" mass="29984">MVSAEPALPEAHDPSQPSVARMYDYYLGGTHNFAIDRAAVSAVESALPEIRPIALENRAFLRRTVRWMAKQGIAQFIDIGSGLPTASNTHDVAQQLNPAATVVYVDIDPTAVRQAREIIAAQRQQARVGVVRASALHPGDILAHSETARLIDFRRPVGVVMMALVHFFLPAQYEPMFAAMRNALAPGSYFAMTHGTRDGRSVDVVERTERVYAMTPTPLYLRSKAEIGPIFQGLEMVEPGIVKVDKWKMDEAEEGECQPEVTGIWYGGVGKVV</sequence>
<protein>
    <submittedName>
        <fullName evidence="1">DUF574-domain-containing protein</fullName>
    </submittedName>
</protein>
<dbReference type="InterPro" id="IPR029063">
    <property type="entry name" value="SAM-dependent_MTases_sf"/>
</dbReference>
<dbReference type="OrthoDB" id="4889334at2759"/>
<dbReference type="InterPro" id="IPR006764">
    <property type="entry name" value="SAM_dep_MeTrfase_SAV2177_type"/>
</dbReference>
<dbReference type="Gene3D" id="3.40.50.150">
    <property type="entry name" value="Vaccinia Virus protein VP39"/>
    <property type="match status" value="1"/>
</dbReference>
<proteinExistence type="predicted"/>
<accession>A0A8E2ER68</accession>
<evidence type="ECO:0000313" key="1">
    <source>
        <dbReference type="EMBL" id="OCL02863.1"/>
    </source>
</evidence>
<dbReference type="AlphaFoldDB" id="A0A8E2ER68"/>